<protein>
    <submittedName>
        <fullName evidence="1">Uncharacterized protein</fullName>
    </submittedName>
</protein>
<accession>A0A061SPK1</accession>
<evidence type="ECO:0000313" key="1">
    <source>
        <dbReference type="EMBL" id="JAC84815.1"/>
    </source>
</evidence>
<reference evidence="1" key="1">
    <citation type="submission" date="2014-05" db="EMBL/GenBank/DDBJ databases">
        <title>The transcriptome of the halophilic microalga Tetraselmis sp. GSL018 isolated from the Great Salt Lake, Utah.</title>
        <authorList>
            <person name="Jinkerson R.E."/>
            <person name="D'Adamo S."/>
            <person name="Posewitz M.C."/>
        </authorList>
    </citation>
    <scope>NUCLEOTIDE SEQUENCE</scope>
    <source>
        <strain evidence="1">GSL018</strain>
    </source>
</reference>
<name>A0A061SPK1_9CHLO</name>
<sequence length="73" mass="7614">MNDQAAVQPDFCQIRLNGPQQTSPGRPHGIPFQLSLGGALDGGALRLPCVCQLGADANAEQGEADRWVLVGVS</sequence>
<proteinExistence type="predicted"/>
<dbReference type="AlphaFoldDB" id="A0A061SPK1"/>
<organism evidence="1">
    <name type="scientific">Tetraselmis sp. GSL018</name>
    <dbReference type="NCBI Taxonomy" id="582737"/>
    <lineage>
        <taxon>Eukaryota</taxon>
        <taxon>Viridiplantae</taxon>
        <taxon>Chlorophyta</taxon>
        <taxon>core chlorophytes</taxon>
        <taxon>Chlorodendrophyceae</taxon>
        <taxon>Chlorodendrales</taxon>
        <taxon>Chlorodendraceae</taxon>
        <taxon>Tetraselmis</taxon>
    </lineage>
</organism>
<dbReference type="EMBL" id="GBEZ01000036">
    <property type="protein sequence ID" value="JAC84815.1"/>
    <property type="molecule type" value="Transcribed_RNA"/>
</dbReference>
<gene>
    <name evidence="1" type="ORF">TSPGSL018_78</name>
</gene>